<keyword evidence="5" id="KW-0539">Nucleus</keyword>
<protein>
    <submittedName>
        <fullName evidence="9">Methyl-CpG-binding domain-containing protein 13-like isoform X1</fullName>
    </submittedName>
</protein>
<feature type="compositionally biased region" description="Low complexity" evidence="6">
    <location>
        <begin position="438"/>
        <end position="447"/>
    </location>
</feature>
<dbReference type="Pfam" id="PF01429">
    <property type="entry name" value="MBD"/>
    <property type="match status" value="3"/>
</dbReference>
<keyword evidence="2" id="KW-0805">Transcription regulation</keyword>
<evidence type="ECO:0000313" key="9">
    <source>
        <dbReference type="RefSeq" id="XP_022759874.1"/>
    </source>
</evidence>
<feature type="domain" description="MBD" evidence="7">
    <location>
        <begin position="68"/>
        <end position="145"/>
    </location>
</feature>
<reference evidence="9" key="1">
    <citation type="submission" date="2025-08" db="UniProtKB">
        <authorList>
            <consortium name="RefSeq"/>
        </authorList>
    </citation>
    <scope>IDENTIFICATION</scope>
    <source>
        <tissue evidence="9">Fruit stalk</tissue>
    </source>
</reference>
<feature type="region of interest" description="Disordered" evidence="6">
    <location>
        <begin position="371"/>
        <end position="404"/>
    </location>
</feature>
<dbReference type="Proteomes" id="UP000515121">
    <property type="component" value="Unplaced"/>
</dbReference>
<dbReference type="AlphaFoldDB" id="A0A6P6A4F9"/>
<evidence type="ECO:0000256" key="5">
    <source>
        <dbReference type="ARBA" id="ARBA00023242"/>
    </source>
</evidence>
<dbReference type="GeneID" id="111306230"/>
<dbReference type="InterPro" id="IPR016177">
    <property type="entry name" value="DNA-bd_dom_sf"/>
</dbReference>
<dbReference type="SUPFAM" id="SSF54171">
    <property type="entry name" value="DNA-binding domain"/>
    <property type="match status" value="4"/>
</dbReference>
<gene>
    <name evidence="9" type="primary">LOC111306230</name>
</gene>
<feature type="compositionally biased region" description="Basic and acidic residues" evidence="6">
    <location>
        <begin position="377"/>
        <end position="392"/>
    </location>
</feature>
<sequence>MSEKTSTDWLPPGWTLQFKFQKTGRRITHYVNLATGQKFFTKDDLILYTKTGSTQSDDQQSTLRQNTVAKANDRPEWLPKNWLMEVKTHKSGAKIGKHYKIYIDPLTGSRFYSKPKVFGFLSNVEQESSKSEAKKITSHFTSKTVVKGNEHPEWLPQNWFMEVKAHKSGAKIGKHYKVYVDPSTGFRFHSKPQVFYFLNHTEQKSSKPKRKKRASHSTSKVVIKKSTADDLPAGWVKEVKIKRDANGVRRDPYYTDPASGYVFRSKKAVLRYLETGEIGRDAFLPKNKHSDDQNLISKDKLQLPAAKTQKVKHPAARRQLFTELVAAGEETSDRSILSDLEAETFQKGQSKKGYTETGIATASILQISQGKGSVENAIKRNPENPETAEKSSRSSSVAQKTSKRKQGKIFSVDNVLVLTAAADVQEKNLLESGTQNRSNLNFKNSSKSKNKRELDLPRRFSSRLARLAPQLVASGLELAKPCQNETSGPCVLEDEAPQQLNVRSNAEVAKQASAYSTVSDCGLAKKTIKPIEDKDVLGKQPQMFETSDPKSEVRPFFCSDPCLEFAIKTVKGAIPLDDAANEGLVSTPASNALQEKNLGKSIVKSARSNTETKHSSKFKKMKEPGLPRWSSKRLPRHESELVANGVSTEVALQNATTKTRKNEPKPPCVLVDKATWQLNIGPTCTNLPNQASAAAVSPEINNIRRNEDKAILGEEPQMLETQKGCDSKSELQSFFCSDPCLEFAIKTLTGAIPLEDAINEGLVSPPIANIQQQKNLAETRIEKSSCRKTLFNSIRSKNNDGSLLRRSSKRLAGHSPELVASLSNEQALKIADRKSCNSKAIRNADLTSVNLTDKASQQLEIGPRMALERRDFTYRTTVFHVESSNKSKEPHQNQTAPTEVIGKPGLQSAIPFQNSWSDPCFGFAFKTVTGSSPAEDSFAFQSHFNQQFDSSGSQRDGNFALPDNGLPNVFQSGISSHFDATAQPVMQQQFPVNPSFLPPGNVSLPTCGTASAQQPYRKGKRNFQAR</sequence>
<dbReference type="OrthoDB" id="10072024at2759"/>
<evidence type="ECO:0000313" key="8">
    <source>
        <dbReference type="Proteomes" id="UP000515121"/>
    </source>
</evidence>
<dbReference type="GO" id="GO:0005634">
    <property type="term" value="C:nucleus"/>
    <property type="evidence" value="ECO:0007669"/>
    <property type="project" value="UniProtKB-SubCell"/>
</dbReference>
<dbReference type="KEGG" id="dzi:111306230"/>
<dbReference type="Gene3D" id="3.30.890.10">
    <property type="entry name" value="Methyl-cpg-binding Protein 2, Chain A"/>
    <property type="match status" value="4"/>
</dbReference>
<dbReference type="GO" id="GO:0003677">
    <property type="term" value="F:DNA binding"/>
    <property type="evidence" value="ECO:0007669"/>
    <property type="project" value="UniProtKB-KW"/>
</dbReference>
<dbReference type="InterPro" id="IPR038945">
    <property type="entry name" value="MBD13-like"/>
</dbReference>
<dbReference type="InterPro" id="IPR001739">
    <property type="entry name" value="Methyl_CpG_DNA-bd"/>
</dbReference>
<feature type="compositionally biased region" description="Basic residues" evidence="6">
    <location>
        <begin position="1017"/>
        <end position="1026"/>
    </location>
</feature>
<feature type="region of interest" description="Disordered" evidence="6">
    <location>
        <begin position="596"/>
        <end position="631"/>
    </location>
</feature>
<evidence type="ECO:0000256" key="4">
    <source>
        <dbReference type="ARBA" id="ARBA00023163"/>
    </source>
</evidence>
<name>A0A6P6A4F9_DURZI</name>
<organism evidence="8 9">
    <name type="scientific">Durio zibethinus</name>
    <name type="common">Durian</name>
    <dbReference type="NCBI Taxonomy" id="66656"/>
    <lineage>
        <taxon>Eukaryota</taxon>
        <taxon>Viridiplantae</taxon>
        <taxon>Streptophyta</taxon>
        <taxon>Embryophyta</taxon>
        <taxon>Tracheophyta</taxon>
        <taxon>Spermatophyta</taxon>
        <taxon>Magnoliopsida</taxon>
        <taxon>eudicotyledons</taxon>
        <taxon>Gunneridae</taxon>
        <taxon>Pentapetalae</taxon>
        <taxon>rosids</taxon>
        <taxon>malvids</taxon>
        <taxon>Malvales</taxon>
        <taxon>Malvaceae</taxon>
        <taxon>Helicteroideae</taxon>
        <taxon>Durio</taxon>
    </lineage>
</organism>
<keyword evidence="4" id="KW-0804">Transcription</keyword>
<feature type="region of interest" description="Disordered" evidence="6">
    <location>
        <begin position="430"/>
        <end position="455"/>
    </location>
</feature>
<proteinExistence type="predicted"/>
<evidence type="ECO:0000256" key="1">
    <source>
        <dbReference type="ARBA" id="ARBA00004123"/>
    </source>
</evidence>
<dbReference type="PANTHER" id="PTHR34067">
    <property type="entry name" value="OS04G0193200 PROTEIN"/>
    <property type="match status" value="1"/>
</dbReference>
<dbReference type="PANTHER" id="PTHR34067:SF20">
    <property type="entry name" value="OS08G0206700 PROTEIN"/>
    <property type="match status" value="1"/>
</dbReference>
<keyword evidence="8" id="KW-1185">Reference proteome</keyword>
<feature type="region of interest" description="Disordered" evidence="6">
    <location>
        <begin position="1003"/>
        <end position="1026"/>
    </location>
</feature>
<dbReference type="RefSeq" id="XP_022759874.1">
    <property type="nucleotide sequence ID" value="XM_022904139.1"/>
</dbReference>
<dbReference type="PROSITE" id="PS50982">
    <property type="entry name" value="MBD"/>
    <property type="match status" value="2"/>
</dbReference>
<evidence type="ECO:0000256" key="3">
    <source>
        <dbReference type="ARBA" id="ARBA00023125"/>
    </source>
</evidence>
<evidence type="ECO:0000256" key="6">
    <source>
        <dbReference type="SAM" id="MobiDB-lite"/>
    </source>
</evidence>
<evidence type="ECO:0000259" key="7">
    <source>
        <dbReference type="PROSITE" id="PS50982"/>
    </source>
</evidence>
<evidence type="ECO:0000256" key="2">
    <source>
        <dbReference type="ARBA" id="ARBA00023015"/>
    </source>
</evidence>
<accession>A0A6P6A4F9</accession>
<feature type="compositionally biased region" description="Polar residues" evidence="6">
    <location>
        <begin position="1003"/>
        <end position="1014"/>
    </location>
</feature>
<comment type="subcellular location">
    <subcellularLocation>
        <location evidence="1">Nucleus</location>
    </subcellularLocation>
</comment>
<keyword evidence="3" id="KW-0238">DNA-binding</keyword>
<feature type="domain" description="MBD" evidence="7">
    <location>
        <begin position="221"/>
        <end position="293"/>
    </location>
</feature>